<dbReference type="InterPro" id="IPR011009">
    <property type="entry name" value="Kinase-like_dom_sf"/>
</dbReference>
<comment type="caution">
    <text evidence="3">The sequence shown here is derived from an EMBL/GenBank/DDBJ whole genome shotgun (WGS) entry which is preliminary data.</text>
</comment>
<dbReference type="GO" id="GO:0019202">
    <property type="term" value="F:amino acid kinase activity"/>
    <property type="evidence" value="ECO:0007669"/>
    <property type="project" value="TreeGrafter"/>
</dbReference>
<feature type="domain" description="Aminoglycoside phosphotransferase" evidence="2">
    <location>
        <begin position="7"/>
        <end position="203"/>
    </location>
</feature>
<gene>
    <name evidence="3" type="ORF">COU89_03695</name>
</gene>
<dbReference type="EMBL" id="PFEE01000078">
    <property type="protein sequence ID" value="PJE63371.1"/>
    <property type="molecule type" value="Genomic_DNA"/>
</dbReference>
<dbReference type="Pfam" id="PF01636">
    <property type="entry name" value="APH"/>
    <property type="match status" value="1"/>
</dbReference>
<dbReference type="Proteomes" id="UP000231569">
    <property type="component" value="Unassembled WGS sequence"/>
</dbReference>
<proteinExistence type="inferred from homology"/>
<dbReference type="SUPFAM" id="SSF56112">
    <property type="entry name" value="Protein kinase-like (PK-like)"/>
    <property type="match status" value="1"/>
</dbReference>
<dbReference type="PANTHER" id="PTHR21064:SF6">
    <property type="entry name" value="AMINOGLYCOSIDE PHOSPHOTRANSFERASE DOMAIN-CONTAINING PROTEIN"/>
    <property type="match status" value="1"/>
</dbReference>
<evidence type="ECO:0000313" key="4">
    <source>
        <dbReference type="Proteomes" id="UP000231569"/>
    </source>
</evidence>
<comment type="similarity">
    <text evidence="1">Belongs to the pseudomonas-type ThrB family.</text>
</comment>
<sequence>MYVAMLKKIGKAVLRVSKRDISDSIAFEVNLLDFLFHQNISVPHIIPTKEGALWIKHDGLPVVCFHFIPGEALLVDVNNKPQSVYAFTAGKSLGLLHAAGRQFNYRHAKRRTIFTEYNRALHQREKILLLESGKEFLKTIERYLNWAQEYNGTTGIIHNDYIPSNVMFNGKESATIIDFDWACRGPLIKDVGIALATWSLPDGLEHHWKDVFNAFIEGYNETAPEKIMANEILYKWICFACLTDACTFFSDLPEDDPSITRIMQCRRYRKFLYFAKKT</sequence>
<organism evidence="3 4">
    <name type="scientific">Candidatus Roizmanbacteria bacterium CG10_big_fil_rev_8_21_14_0_10_45_7</name>
    <dbReference type="NCBI Taxonomy" id="1974854"/>
    <lineage>
        <taxon>Bacteria</taxon>
        <taxon>Candidatus Roizmaniibacteriota</taxon>
    </lineage>
</organism>
<evidence type="ECO:0000256" key="1">
    <source>
        <dbReference type="ARBA" id="ARBA00038240"/>
    </source>
</evidence>
<dbReference type="InterPro" id="IPR002575">
    <property type="entry name" value="Aminoglycoside_PTrfase"/>
</dbReference>
<reference evidence="4" key="1">
    <citation type="submission" date="2017-09" db="EMBL/GenBank/DDBJ databases">
        <title>Depth-based differentiation of microbial function through sediment-hosted aquifers and enrichment of novel symbionts in the deep terrestrial subsurface.</title>
        <authorList>
            <person name="Probst A.J."/>
            <person name="Ladd B."/>
            <person name="Jarett J.K."/>
            <person name="Geller-Mcgrath D.E."/>
            <person name="Sieber C.M.K."/>
            <person name="Emerson J.B."/>
            <person name="Anantharaman K."/>
            <person name="Thomas B.C."/>
            <person name="Malmstrom R."/>
            <person name="Stieglmeier M."/>
            <person name="Klingl A."/>
            <person name="Woyke T."/>
            <person name="Ryan C.M."/>
            <person name="Banfield J.F."/>
        </authorList>
    </citation>
    <scope>NUCLEOTIDE SEQUENCE [LARGE SCALE GENOMIC DNA]</scope>
</reference>
<dbReference type="Gene3D" id="3.30.200.20">
    <property type="entry name" value="Phosphorylase Kinase, domain 1"/>
    <property type="match status" value="1"/>
</dbReference>
<dbReference type="InterPro" id="IPR050249">
    <property type="entry name" value="Pseudomonas-type_ThrB"/>
</dbReference>
<dbReference type="PANTHER" id="PTHR21064">
    <property type="entry name" value="AMINOGLYCOSIDE PHOSPHOTRANSFERASE DOMAIN-CONTAINING PROTEIN-RELATED"/>
    <property type="match status" value="1"/>
</dbReference>
<accession>A0A2M8KU00</accession>
<evidence type="ECO:0000313" key="3">
    <source>
        <dbReference type="EMBL" id="PJE63371.1"/>
    </source>
</evidence>
<dbReference type="Gene3D" id="3.90.1200.10">
    <property type="match status" value="1"/>
</dbReference>
<name>A0A2M8KU00_9BACT</name>
<evidence type="ECO:0000259" key="2">
    <source>
        <dbReference type="Pfam" id="PF01636"/>
    </source>
</evidence>
<dbReference type="AlphaFoldDB" id="A0A2M8KU00"/>
<protein>
    <recommendedName>
        <fullName evidence="2">Aminoglycoside phosphotransferase domain-containing protein</fullName>
    </recommendedName>
</protein>